<dbReference type="GO" id="GO:0097175">
    <property type="term" value="P:1,6-anhydro-N-acetyl-beta-muramic acid catabolic process"/>
    <property type="evidence" value="ECO:0007669"/>
    <property type="project" value="UniProtKB-UniRule"/>
</dbReference>
<dbReference type="GO" id="GO:0016773">
    <property type="term" value="F:phosphotransferase activity, alcohol group as acceptor"/>
    <property type="evidence" value="ECO:0007669"/>
    <property type="project" value="UniProtKB-UniRule"/>
</dbReference>
<reference evidence="2 3" key="1">
    <citation type="submission" date="2020-04" db="EMBL/GenBank/DDBJ databases">
        <authorList>
            <person name="Zhang R."/>
            <person name="Schippers A."/>
        </authorList>
    </citation>
    <scope>NUCLEOTIDE SEQUENCE [LARGE SCALE GENOMIC DNA]</scope>
    <source>
        <strain evidence="2 3">DSM 109850</strain>
    </source>
</reference>
<dbReference type="UniPathway" id="UPA00544"/>
<dbReference type="EMBL" id="JABBVZ010000117">
    <property type="protein sequence ID" value="NMP24519.1"/>
    <property type="molecule type" value="Genomic_DNA"/>
</dbReference>
<dbReference type="Proteomes" id="UP000533476">
    <property type="component" value="Unassembled WGS sequence"/>
</dbReference>
<gene>
    <name evidence="1" type="primary">anmK</name>
    <name evidence="2" type="ORF">HIJ39_19570</name>
</gene>
<name>A0A7Y0L9S6_9FIRM</name>
<organism evidence="2 3">
    <name type="scientific">Sulfobacillus harzensis</name>
    <dbReference type="NCBI Taxonomy" id="2729629"/>
    <lineage>
        <taxon>Bacteria</taxon>
        <taxon>Bacillati</taxon>
        <taxon>Bacillota</taxon>
        <taxon>Clostridia</taxon>
        <taxon>Eubacteriales</taxon>
        <taxon>Clostridiales Family XVII. Incertae Sedis</taxon>
        <taxon>Sulfobacillus</taxon>
    </lineage>
</organism>
<dbReference type="GO" id="GO:0016301">
    <property type="term" value="F:kinase activity"/>
    <property type="evidence" value="ECO:0007669"/>
    <property type="project" value="UniProtKB-KW"/>
</dbReference>
<keyword evidence="1" id="KW-0119">Carbohydrate metabolism</keyword>
<dbReference type="GO" id="GO:0006040">
    <property type="term" value="P:amino sugar metabolic process"/>
    <property type="evidence" value="ECO:0007669"/>
    <property type="project" value="InterPro"/>
</dbReference>
<dbReference type="EC" id="2.7.1.170" evidence="1"/>
<evidence type="ECO:0000313" key="3">
    <source>
        <dbReference type="Proteomes" id="UP000533476"/>
    </source>
</evidence>
<dbReference type="PANTHER" id="PTHR30605:SF0">
    <property type="entry name" value="ANHYDRO-N-ACETYLMURAMIC ACID KINASE"/>
    <property type="match status" value="1"/>
</dbReference>
<proteinExistence type="inferred from homology"/>
<dbReference type="Gene3D" id="3.30.420.40">
    <property type="match status" value="2"/>
</dbReference>
<keyword evidence="1 2" id="KW-0808">Transferase</keyword>
<comment type="pathway">
    <text evidence="1">Cell wall biogenesis; peptidoglycan recycling.</text>
</comment>
<keyword evidence="1 2" id="KW-0418">Kinase</keyword>
<keyword evidence="1" id="KW-0547">Nucleotide-binding</keyword>
<dbReference type="NCBIfam" id="NF007148">
    <property type="entry name" value="PRK09585.3-2"/>
    <property type="match status" value="1"/>
</dbReference>
<dbReference type="GO" id="GO:0005524">
    <property type="term" value="F:ATP binding"/>
    <property type="evidence" value="ECO:0007669"/>
    <property type="project" value="UniProtKB-UniRule"/>
</dbReference>
<dbReference type="RefSeq" id="WP_169102702.1">
    <property type="nucleotide sequence ID" value="NZ_JABBVZ010000117.1"/>
</dbReference>
<dbReference type="UniPathway" id="UPA00343"/>
<comment type="catalytic activity">
    <reaction evidence="1">
        <text>1,6-anhydro-N-acetyl-beta-muramate + ATP + H2O = N-acetyl-D-muramate 6-phosphate + ADP + H(+)</text>
        <dbReference type="Rhea" id="RHEA:24952"/>
        <dbReference type="ChEBI" id="CHEBI:15377"/>
        <dbReference type="ChEBI" id="CHEBI:15378"/>
        <dbReference type="ChEBI" id="CHEBI:30616"/>
        <dbReference type="ChEBI" id="CHEBI:58690"/>
        <dbReference type="ChEBI" id="CHEBI:58722"/>
        <dbReference type="ChEBI" id="CHEBI:456216"/>
        <dbReference type="EC" id="2.7.1.170"/>
    </reaction>
</comment>
<dbReference type="AlphaFoldDB" id="A0A7Y0L9S6"/>
<dbReference type="HAMAP" id="MF_01270">
    <property type="entry name" value="AnhMurNAc_kinase"/>
    <property type="match status" value="1"/>
</dbReference>
<sequence>MAIYAVGLMSGTSADAIDAALIEIRRPDDAFPGVALVHAIYDPIDGTVRRDIFQAFSPSAPIVLAGRLDRVLGETFARAANRVIAEAGIDPSQVCVIGSHGQSIAHYPNGPGGFTWQIGNPAVIAARTGIDVVSHFRSMDIALGGQGAPLVPYFDWAILRHPEEDRVVLNIGGIANVSWIPAQAPLEAILGYDTGPGNMVLDGAANLLSEGRLTFDKNGQWASRGQVDEALLNQWLAHSYFSETPPKSTGREQFGLPYVAERVAEGRALGLSDADILRTLTVLVASSIADGIKRVTRGPIALIASGGGVKNKLLMAELASRLALLRPWETSGAYGLPEDAKEAMAFAYLAFQLVRRRPTSIPGATGANRSHLQGSLTPAGAIFP</sequence>
<comment type="caution">
    <text evidence="2">The sequence shown here is derived from an EMBL/GenBank/DDBJ whole genome shotgun (WGS) entry which is preliminary data.</text>
</comment>
<dbReference type="PANTHER" id="PTHR30605">
    <property type="entry name" value="ANHYDRO-N-ACETYLMURAMIC ACID KINASE"/>
    <property type="match status" value="1"/>
</dbReference>
<dbReference type="InterPro" id="IPR043129">
    <property type="entry name" value="ATPase_NBD"/>
</dbReference>
<accession>A0A7Y0L9S6</accession>
<comment type="function">
    <text evidence="1">Catalyzes the specific phosphorylation of 1,6-anhydro-N-acetylmuramic acid (anhMurNAc) with the simultaneous cleavage of the 1,6-anhydro ring, generating MurNAc-6-P. Is required for the utilization of anhMurNAc either imported from the medium or derived from its own cell wall murein, and thus plays a role in cell wall recycling.</text>
</comment>
<dbReference type="CDD" id="cd24050">
    <property type="entry name" value="ASKHA_NBD_ANMK"/>
    <property type="match status" value="1"/>
</dbReference>
<dbReference type="SUPFAM" id="SSF53067">
    <property type="entry name" value="Actin-like ATPase domain"/>
    <property type="match status" value="1"/>
</dbReference>
<dbReference type="InterPro" id="IPR005338">
    <property type="entry name" value="Anhydro_N_Ac-Mur_kinase"/>
</dbReference>
<evidence type="ECO:0000313" key="2">
    <source>
        <dbReference type="EMBL" id="NMP24519.1"/>
    </source>
</evidence>
<evidence type="ECO:0000256" key="1">
    <source>
        <dbReference type="HAMAP-Rule" id="MF_01270"/>
    </source>
</evidence>
<protein>
    <recommendedName>
        <fullName evidence="1">Anhydro-N-acetylmuramic acid kinase</fullName>
        <ecNumber evidence="1">2.7.1.170</ecNumber>
    </recommendedName>
    <alternativeName>
        <fullName evidence="1">AnhMurNAc kinase</fullName>
    </alternativeName>
</protein>
<dbReference type="Pfam" id="PF03702">
    <property type="entry name" value="AnmK"/>
    <property type="match status" value="1"/>
</dbReference>
<comment type="pathway">
    <text evidence="1">Amino-sugar metabolism; 1,6-anhydro-N-acetylmuramate degradation.</text>
</comment>
<dbReference type="GO" id="GO:0009254">
    <property type="term" value="P:peptidoglycan turnover"/>
    <property type="evidence" value="ECO:0007669"/>
    <property type="project" value="UniProtKB-UniRule"/>
</dbReference>
<keyword evidence="3" id="KW-1185">Reference proteome</keyword>
<keyword evidence="1" id="KW-0067">ATP-binding</keyword>
<feature type="binding site" evidence="1">
    <location>
        <begin position="11"/>
        <end position="18"/>
    </location>
    <ligand>
        <name>ATP</name>
        <dbReference type="ChEBI" id="CHEBI:30616"/>
    </ligand>
</feature>
<comment type="similarity">
    <text evidence="1">Belongs to the anhydro-N-acetylmuramic acid kinase family.</text>
</comment>